<evidence type="ECO:0000313" key="1">
    <source>
        <dbReference type="EMBL" id="MDU0113869.1"/>
    </source>
</evidence>
<evidence type="ECO:0008006" key="3">
    <source>
        <dbReference type="Google" id="ProtNLM"/>
    </source>
</evidence>
<organism evidence="1 2">
    <name type="scientific">Psychrosphaera aquimarina</name>
    <dbReference type="NCBI Taxonomy" id="2044854"/>
    <lineage>
        <taxon>Bacteria</taxon>
        <taxon>Pseudomonadati</taxon>
        <taxon>Pseudomonadota</taxon>
        <taxon>Gammaproteobacteria</taxon>
        <taxon>Alteromonadales</taxon>
        <taxon>Pseudoalteromonadaceae</taxon>
        <taxon>Psychrosphaera</taxon>
    </lineage>
</organism>
<protein>
    <recommendedName>
        <fullName evidence="3">SbsA Ig-like domain-containing protein</fullName>
    </recommendedName>
</protein>
<dbReference type="Proteomes" id="UP001257914">
    <property type="component" value="Unassembled WGS sequence"/>
</dbReference>
<dbReference type="EMBL" id="JAWCUA010000010">
    <property type="protein sequence ID" value="MDU0113869.1"/>
    <property type="molecule type" value="Genomic_DNA"/>
</dbReference>
<comment type="caution">
    <text evidence="1">The sequence shown here is derived from an EMBL/GenBank/DDBJ whole genome shotgun (WGS) entry which is preliminary data.</text>
</comment>
<name>A0ABU3R2F9_9GAMM</name>
<sequence length="162" mass="17851">MATKTGMYFAAVTGPENTRFTILLNSSDSYCADECVDNTNINQDVESTFPSHDVLVATIPENLEMTFASGFTLPSSINIEIFELPSGSDECHITWPGLRCGFLDAIDSYDLVTNVINASSQVNGQRVTFTPESQLLAGHTYVVHIFADSSSGDFKTWWRFDT</sequence>
<gene>
    <name evidence="1" type="ORF">RT723_12845</name>
</gene>
<proteinExistence type="predicted"/>
<reference evidence="1 2" key="1">
    <citation type="submission" date="2023-10" db="EMBL/GenBank/DDBJ databases">
        <title>Psychrosphaera aquimaarina strain SW33 isolated from seawater.</title>
        <authorList>
            <person name="Bayburt H."/>
            <person name="Kim J.M."/>
            <person name="Choi B.J."/>
            <person name="Jeon C.O."/>
        </authorList>
    </citation>
    <scope>NUCLEOTIDE SEQUENCE [LARGE SCALE GENOMIC DNA]</scope>
    <source>
        <strain evidence="1 2">KCTC 52743</strain>
    </source>
</reference>
<evidence type="ECO:0000313" key="2">
    <source>
        <dbReference type="Proteomes" id="UP001257914"/>
    </source>
</evidence>
<keyword evidence="2" id="KW-1185">Reference proteome</keyword>
<dbReference type="RefSeq" id="WP_315947462.1">
    <property type="nucleotide sequence ID" value="NZ_JAWCUA010000010.1"/>
</dbReference>
<accession>A0ABU3R2F9</accession>